<accession>A0A4Y2BGF9</accession>
<reference evidence="2 3" key="1">
    <citation type="journal article" date="2019" name="Sci. Rep.">
        <title>Orb-weaving spider Araneus ventricosus genome elucidates the spidroin gene catalogue.</title>
        <authorList>
            <person name="Kono N."/>
            <person name="Nakamura H."/>
            <person name="Ohtoshi R."/>
            <person name="Moran D.A.P."/>
            <person name="Shinohara A."/>
            <person name="Yoshida Y."/>
            <person name="Fujiwara M."/>
            <person name="Mori M."/>
            <person name="Tomita M."/>
            <person name="Arakawa K."/>
        </authorList>
    </citation>
    <scope>NUCLEOTIDE SEQUENCE [LARGE SCALE GENOMIC DNA]</scope>
</reference>
<dbReference type="AlphaFoldDB" id="A0A4Y2BGF9"/>
<protein>
    <submittedName>
        <fullName evidence="2">Uncharacterized protein</fullName>
    </submittedName>
</protein>
<dbReference type="OrthoDB" id="6406638at2759"/>
<gene>
    <name evidence="2" type="ORF">AVEN_215559_1</name>
</gene>
<evidence type="ECO:0000256" key="1">
    <source>
        <dbReference type="SAM" id="MobiDB-lite"/>
    </source>
</evidence>
<evidence type="ECO:0000313" key="3">
    <source>
        <dbReference type="Proteomes" id="UP000499080"/>
    </source>
</evidence>
<keyword evidence="3" id="KW-1185">Reference proteome</keyword>
<name>A0A4Y2BGF9_ARAVE</name>
<proteinExistence type="predicted"/>
<evidence type="ECO:0000313" key="2">
    <source>
        <dbReference type="EMBL" id="GBL90827.1"/>
    </source>
</evidence>
<dbReference type="EMBL" id="BGPR01000074">
    <property type="protein sequence ID" value="GBL90827.1"/>
    <property type="molecule type" value="Genomic_DNA"/>
</dbReference>
<feature type="compositionally biased region" description="Gly residues" evidence="1">
    <location>
        <begin position="43"/>
        <end position="55"/>
    </location>
</feature>
<dbReference type="Proteomes" id="UP000499080">
    <property type="component" value="Unassembled WGS sequence"/>
</dbReference>
<comment type="caution">
    <text evidence="2">The sequence shown here is derived from an EMBL/GenBank/DDBJ whole genome shotgun (WGS) entry which is preliminary data.</text>
</comment>
<sequence>MRPSLPDRSAVENKHPYYRCNYRSCRGAAELIRGLSEVDYLRNGGGTQEDGGGGDANEVASPDRTQNLPSTPPRMMERSGLRRTTLGKITPTMFCACFAEEDRAAI</sequence>
<feature type="region of interest" description="Disordered" evidence="1">
    <location>
        <begin position="41"/>
        <end position="83"/>
    </location>
</feature>
<organism evidence="2 3">
    <name type="scientific">Araneus ventricosus</name>
    <name type="common">Orbweaver spider</name>
    <name type="synonym">Epeira ventricosa</name>
    <dbReference type="NCBI Taxonomy" id="182803"/>
    <lineage>
        <taxon>Eukaryota</taxon>
        <taxon>Metazoa</taxon>
        <taxon>Ecdysozoa</taxon>
        <taxon>Arthropoda</taxon>
        <taxon>Chelicerata</taxon>
        <taxon>Arachnida</taxon>
        <taxon>Araneae</taxon>
        <taxon>Araneomorphae</taxon>
        <taxon>Entelegynae</taxon>
        <taxon>Araneoidea</taxon>
        <taxon>Araneidae</taxon>
        <taxon>Araneus</taxon>
    </lineage>
</organism>